<feature type="region of interest" description="Disordered" evidence="1">
    <location>
        <begin position="80"/>
        <end position="235"/>
    </location>
</feature>
<proteinExistence type="predicted"/>
<dbReference type="eggNOG" id="ENOG5031ZVR">
    <property type="taxonomic scope" value="Bacteria"/>
</dbReference>
<dbReference type="STRING" id="907348.TresaDRAFT_0206"/>
<reference evidence="3 4" key="1">
    <citation type="submission" date="2011-09" db="EMBL/GenBank/DDBJ databases">
        <title>The draft genome of Treponema saccharophilum DSM 2985.</title>
        <authorList>
            <consortium name="US DOE Joint Genome Institute (JGI-PGF)"/>
            <person name="Lucas S."/>
            <person name="Copeland A."/>
            <person name="Lapidus A."/>
            <person name="Glavina del Rio T."/>
            <person name="Dalin E."/>
            <person name="Tice H."/>
            <person name="Bruce D."/>
            <person name="Goodwin L."/>
            <person name="Pitluck S."/>
            <person name="Peters L."/>
            <person name="Kyrpides N."/>
            <person name="Mavromatis K."/>
            <person name="Ivanova N."/>
            <person name="Markowitz V."/>
            <person name="Cheng J.-F."/>
            <person name="Hugenholtz P."/>
            <person name="Woyke T."/>
            <person name="Wu D."/>
            <person name="Gronow S."/>
            <person name="Wellnitz S."/>
            <person name="Brambilla E."/>
            <person name="Klenk H.-P."/>
            <person name="Eisen J.A."/>
        </authorList>
    </citation>
    <scope>NUCLEOTIDE SEQUENCE [LARGE SCALE GENOMIC DNA]</scope>
    <source>
        <strain evidence="3 4">DSM 2985</strain>
    </source>
</reference>
<evidence type="ECO:0000256" key="1">
    <source>
        <dbReference type="SAM" id="MobiDB-lite"/>
    </source>
</evidence>
<feature type="compositionally biased region" description="Low complexity" evidence="1">
    <location>
        <begin position="193"/>
        <end position="208"/>
    </location>
</feature>
<keyword evidence="2" id="KW-0812">Transmembrane</keyword>
<accession>H7EPA0</accession>
<sequence length="235" mass="23900">MVSPRFTAVFAAIGFCLSFLIGLICRVGFFHSIIRACLFALVFAALSIVISLIFKKFLSVTGEGEASSASSPAAGGIVNITVDEDPLPDESNAPKFSVENNRKTLGIESPSEAEPAPSHPVHAERDDSPAVEEPPAFKPVPLGGVAASDGSALSQPSGSSPRQGDVSGGLDELPDLGDISVSESGMDDNSGYGASDTSFSSGTTSSGGSPAGGSGEQDAKLMAMAIRTAMSNDNN</sequence>
<feature type="transmembrane region" description="Helical" evidence="2">
    <location>
        <begin position="36"/>
        <end position="54"/>
    </location>
</feature>
<dbReference type="Proteomes" id="UP000003571">
    <property type="component" value="Unassembled WGS sequence"/>
</dbReference>
<name>H7EPA0_9SPIR</name>
<evidence type="ECO:0000256" key="2">
    <source>
        <dbReference type="SAM" id="Phobius"/>
    </source>
</evidence>
<evidence type="ECO:0000313" key="3">
    <source>
        <dbReference type="EMBL" id="EIC00733.1"/>
    </source>
</evidence>
<keyword evidence="2" id="KW-1133">Transmembrane helix</keyword>
<feature type="transmembrane region" description="Helical" evidence="2">
    <location>
        <begin position="6"/>
        <end position="29"/>
    </location>
</feature>
<organism evidence="3 4">
    <name type="scientific">Treponema saccharophilum DSM 2985</name>
    <dbReference type="NCBI Taxonomy" id="907348"/>
    <lineage>
        <taxon>Bacteria</taxon>
        <taxon>Pseudomonadati</taxon>
        <taxon>Spirochaetota</taxon>
        <taxon>Spirochaetia</taxon>
        <taxon>Spirochaetales</taxon>
        <taxon>Treponemataceae</taxon>
        <taxon>Treponema</taxon>
    </lineage>
</organism>
<feature type="compositionally biased region" description="Polar residues" evidence="1">
    <location>
        <begin position="151"/>
        <end position="162"/>
    </location>
</feature>
<gene>
    <name evidence="3" type="ORF">TresaDRAFT_0206</name>
</gene>
<dbReference type="EMBL" id="AGRW01000054">
    <property type="protein sequence ID" value="EIC00733.1"/>
    <property type="molecule type" value="Genomic_DNA"/>
</dbReference>
<keyword evidence="2" id="KW-0472">Membrane</keyword>
<comment type="caution">
    <text evidence="3">The sequence shown here is derived from an EMBL/GenBank/DDBJ whole genome shotgun (WGS) entry which is preliminary data.</text>
</comment>
<protein>
    <submittedName>
        <fullName evidence="3">Uncharacterized protein</fullName>
    </submittedName>
</protein>
<dbReference type="PATRIC" id="fig|907348.3.peg.2793"/>
<keyword evidence="4" id="KW-1185">Reference proteome</keyword>
<evidence type="ECO:0000313" key="4">
    <source>
        <dbReference type="Proteomes" id="UP000003571"/>
    </source>
</evidence>
<dbReference type="AlphaFoldDB" id="H7EPA0"/>